<dbReference type="GO" id="GO:0045347">
    <property type="term" value="P:negative regulation of MHC class II biosynthetic process"/>
    <property type="evidence" value="ECO:0007669"/>
    <property type="project" value="Ensembl"/>
</dbReference>
<dbReference type="GeneTree" id="ENSGT00950000183124"/>
<dbReference type="GO" id="GO:0010507">
    <property type="term" value="P:negative regulation of autophagy"/>
    <property type="evidence" value="ECO:0007669"/>
    <property type="project" value="Ensembl"/>
</dbReference>
<evidence type="ECO:0000256" key="8">
    <source>
        <dbReference type="ARBA" id="ARBA00023180"/>
    </source>
</evidence>
<dbReference type="GO" id="GO:0005125">
    <property type="term" value="F:cytokine activity"/>
    <property type="evidence" value="ECO:0007669"/>
    <property type="project" value="UniProtKB-UniRule"/>
</dbReference>
<evidence type="ECO:0000256" key="5">
    <source>
        <dbReference type="ARBA" id="ARBA00022525"/>
    </source>
</evidence>
<dbReference type="Proteomes" id="UP000694406">
    <property type="component" value="Unplaced"/>
</dbReference>
<reference evidence="10" key="1">
    <citation type="submission" date="2025-08" db="UniProtKB">
        <authorList>
            <consortium name="Ensembl"/>
        </authorList>
    </citation>
    <scope>IDENTIFICATION</scope>
</reference>
<sequence>LQTSCLAHMLLWLVLKNAHSQFIDCGRFSDNLPLRLRELRTTFNKIKDYFQDRDSELDTMLLKQDLLEDFKSYLGCQSVGEMIHFYLEDVLPKVSADNPVKQDVDFLGNMLLDLRQLIKRCHRFFICERKNKTVKAVKDTYEKLQDKGIYKAIGEFDIFVDYIEQYLIMKMKN</sequence>
<evidence type="ECO:0000256" key="1">
    <source>
        <dbReference type="ARBA" id="ARBA00004613"/>
    </source>
</evidence>
<dbReference type="PANTHER" id="PTHR48482">
    <property type="entry name" value="INTERLEUKIN-19-RELATED"/>
    <property type="match status" value="1"/>
</dbReference>
<dbReference type="InterPro" id="IPR009079">
    <property type="entry name" value="4_helix_cytokine-like_core"/>
</dbReference>
<dbReference type="Gene3D" id="1.20.1250.10">
    <property type="match status" value="1"/>
</dbReference>
<accession>A0A8C5WRQ1</accession>
<dbReference type="GO" id="GO:0051045">
    <property type="term" value="P:negative regulation of membrane protein ectodomain proteolysis"/>
    <property type="evidence" value="ECO:0007669"/>
    <property type="project" value="Ensembl"/>
</dbReference>
<keyword evidence="7" id="KW-1015">Disulfide bond</keyword>
<dbReference type="PROSITE" id="PS00520">
    <property type="entry name" value="INTERLEUKIN_10"/>
    <property type="match status" value="1"/>
</dbReference>
<dbReference type="GO" id="GO:0002639">
    <property type="term" value="P:positive regulation of immunoglobulin production"/>
    <property type="evidence" value="ECO:0007669"/>
    <property type="project" value="Ensembl"/>
</dbReference>
<dbReference type="GO" id="GO:0071222">
    <property type="term" value="P:cellular response to lipopolysaccharide"/>
    <property type="evidence" value="ECO:0007669"/>
    <property type="project" value="Ensembl"/>
</dbReference>
<dbReference type="GO" id="GO:0140105">
    <property type="term" value="P:interleukin-10-mediated signaling pathway"/>
    <property type="evidence" value="ECO:0007669"/>
    <property type="project" value="Ensembl"/>
</dbReference>
<comment type="subcellular location">
    <subcellularLocation>
        <location evidence="1 9">Secreted</location>
    </subcellularLocation>
</comment>
<dbReference type="GO" id="GO:0002719">
    <property type="term" value="P:negative regulation of cytokine production involved in immune response"/>
    <property type="evidence" value="ECO:0007669"/>
    <property type="project" value="Ensembl"/>
</dbReference>
<comment type="function">
    <text evidence="9">Immune regulatory cytokine.</text>
</comment>
<feature type="chain" id="PRO_5034858103" description="Interleukin family protein" evidence="9">
    <location>
        <begin position="21"/>
        <end position="173"/>
    </location>
</feature>
<keyword evidence="11" id="KW-1185">Reference proteome</keyword>
<evidence type="ECO:0000256" key="6">
    <source>
        <dbReference type="ARBA" id="ARBA00022729"/>
    </source>
</evidence>
<protein>
    <recommendedName>
        <fullName evidence="9">Interleukin family protein</fullName>
    </recommendedName>
</protein>
<dbReference type="GO" id="GO:0006955">
    <property type="term" value="P:immune response"/>
    <property type="evidence" value="ECO:0007669"/>
    <property type="project" value="InterPro"/>
</dbReference>
<keyword evidence="6 9" id="KW-0732">Signal</keyword>
<evidence type="ECO:0000313" key="10">
    <source>
        <dbReference type="Ensembl" id="ENSLLTP00000008062.1"/>
    </source>
</evidence>
<gene>
    <name evidence="10" type="primary">IL10</name>
</gene>
<evidence type="ECO:0000313" key="11">
    <source>
        <dbReference type="Proteomes" id="UP000694406"/>
    </source>
</evidence>
<dbReference type="Pfam" id="PF00726">
    <property type="entry name" value="IL10"/>
    <property type="match status" value="1"/>
</dbReference>
<dbReference type="GO" id="GO:0030889">
    <property type="term" value="P:negative regulation of B cell proliferation"/>
    <property type="evidence" value="ECO:0007669"/>
    <property type="project" value="Ensembl"/>
</dbReference>
<dbReference type="PANTHER" id="PTHR48482:SF5">
    <property type="entry name" value="INTERLEUKIN-10"/>
    <property type="match status" value="1"/>
</dbReference>
<feature type="signal peptide" evidence="9">
    <location>
        <begin position="1"/>
        <end position="20"/>
    </location>
</feature>
<dbReference type="GO" id="GO:0001819">
    <property type="term" value="P:positive regulation of cytokine production"/>
    <property type="evidence" value="ECO:0007669"/>
    <property type="project" value="Ensembl"/>
</dbReference>
<dbReference type="PRINTS" id="PR01294">
    <property type="entry name" value="INTRLEUKIN10"/>
</dbReference>
<dbReference type="AlphaFoldDB" id="A0A8C5WRQ1"/>
<proteinExistence type="inferred from homology"/>
<name>A0A8C5WRQ1_LATLA</name>
<comment type="subunit">
    <text evidence="3">Homodimer. Interacts with IL10RA and IL10RB.</text>
</comment>
<dbReference type="GO" id="GO:0005615">
    <property type="term" value="C:extracellular space"/>
    <property type="evidence" value="ECO:0007669"/>
    <property type="project" value="UniProtKB-UniRule"/>
</dbReference>
<evidence type="ECO:0000256" key="2">
    <source>
        <dbReference type="ARBA" id="ARBA00008813"/>
    </source>
</evidence>
<dbReference type="GO" id="GO:1902895">
    <property type="term" value="P:positive regulation of miRNA transcription"/>
    <property type="evidence" value="ECO:0007669"/>
    <property type="project" value="Ensembl"/>
</dbReference>
<evidence type="ECO:0000256" key="7">
    <source>
        <dbReference type="ARBA" id="ARBA00023157"/>
    </source>
</evidence>
<evidence type="ECO:0000256" key="9">
    <source>
        <dbReference type="RuleBase" id="RU368043"/>
    </source>
</evidence>
<dbReference type="GO" id="GO:0032715">
    <property type="term" value="P:negative regulation of interleukin-6 production"/>
    <property type="evidence" value="ECO:0007669"/>
    <property type="project" value="Ensembl"/>
</dbReference>
<dbReference type="GO" id="GO:0045944">
    <property type="term" value="P:positive regulation of transcription by RNA polymerase II"/>
    <property type="evidence" value="ECO:0007669"/>
    <property type="project" value="Ensembl"/>
</dbReference>
<evidence type="ECO:0000256" key="4">
    <source>
        <dbReference type="ARBA" id="ARBA00022514"/>
    </source>
</evidence>
<dbReference type="Ensembl" id="ENSLLTT00000008360.1">
    <property type="protein sequence ID" value="ENSLLTP00000008062.1"/>
    <property type="gene ID" value="ENSLLTG00000006112.1"/>
</dbReference>
<dbReference type="InterPro" id="IPR020443">
    <property type="entry name" value="IL-10/19/20/24/26"/>
</dbReference>
<organism evidence="10 11">
    <name type="scientific">Laticauda laticaudata</name>
    <name type="common">Blue-ringed sea krait</name>
    <name type="synonym">Blue-lipped sea krait</name>
    <dbReference type="NCBI Taxonomy" id="8630"/>
    <lineage>
        <taxon>Eukaryota</taxon>
        <taxon>Metazoa</taxon>
        <taxon>Chordata</taxon>
        <taxon>Craniata</taxon>
        <taxon>Vertebrata</taxon>
        <taxon>Euteleostomi</taxon>
        <taxon>Lepidosauria</taxon>
        <taxon>Squamata</taxon>
        <taxon>Bifurcata</taxon>
        <taxon>Unidentata</taxon>
        <taxon>Episquamata</taxon>
        <taxon>Toxicofera</taxon>
        <taxon>Serpentes</taxon>
        <taxon>Colubroidea</taxon>
        <taxon>Elapidae</taxon>
        <taxon>Laticaudinae</taxon>
        <taxon>Laticauda</taxon>
    </lineage>
</organism>
<dbReference type="GO" id="GO:0046427">
    <property type="term" value="P:positive regulation of receptor signaling pathway via JAK-STAT"/>
    <property type="evidence" value="ECO:0007669"/>
    <property type="project" value="Ensembl"/>
</dbReference>
<reference evidence="10" key="2">
    <citation type="submission" date="2025-09" db="UniProtKB">
        <authorList>
            <consortium name="Ensembl"/>
        </authorList>
    </citation>
    <scope>IDENTIFICATION</scope>
</reference>
<dbReference type="GO" id="GO:0046983">
    <property type="term" value="F:protein dimerization activity"/>
    <property type="evidence" value="ECO:0007669"/>
    <property type="project" value="Ensembl"/>
</dbReference>
<keyword evidence="8" id="KW-0325">Glycoprotein</keyword>
<comment type="similarity">
    <text evidence="2 9">Belongs to the IL-10 family.</text>
</comment>
<dbReference type="FunFam" id="1.20.1250.10:FF:000011">
    <property type="entry name" value="Interleukin-10"/>
    <property type="match status" value="1"/>
</dbReference>
<dbReference type="GO" id="GO:0051384">
    <property type="term" value="P:response to glucocorticoid"/>
    <property type="evidence" value="ECO:0007669"/>
    <property type="project" value="Ensembl"/>
</dbReference>
<dbReference type="GO" id="GO:0002904">
    <property type="term" value="P:positive regulation of B cell apoptotic process"/>
    <property type="evidence" value="ECO:0007669"/>
    <property type="project" value="Ensembl"/>
</dbReference>
<dbReference type="SUPFAM" id="SSF47266">
    <property type="entry name" value="4-helical cytokines"/>
    <property type="match status" value="1"/>
</dbReference>
<keyword evidence="4 9" id="KW-0202">Cytokine</keyword>
<keyword evidence="5 9" id="KW-0964">Secreted</keyword>
<dbReference type="GO" id="GO:0050728">
    <property type="term" value="P:negative regulation of inflammatory response"/>
    <property type="evidence" value="ECO:0007669"/>
    <property type="project" value="Ensembl"/>
</dbReference>
<evidence type="ECO:0000256" key="3">
    <source>
        <dbReference type="ARBA" id="ARBA00011144"/>
    </source>
</evidence>
<dbReference type="SMART" id="SM00188">
    <property type="entry name" value="IL10"/>
    <property type="match status" value="1"/>
</dbReference>
<dbReference type="InterPro" id="IPR000098">
    <property type="entry name" value="IL-10"/>
</dbReference>
<dbReference type="InterPro" id="IPR020423">
    <property type="entry name" value="IL-10_CS"/>
</dbReference>